<dbReference type="PANTHER" id="PTHR23129:SF0">
    <property type="entry name" value="ACYL-COENZYME A DIPHOSPHATASE FITM2"/>
    <property type="match status" value="1"/>
</dbReference>
<evidence type="ECO:0000256" key="3">
    <source>
        <dbReference type="ARBA" id="ARBA00022801"/>
    </source>
</evidence>
<dbReference type="GO" id="GO:0019915">
    <property type="term" value="P:lipid storage"/>
    <property type="evidence" value="ECO:0007669"/>
    <property type="project" value="InterPro"/>
</dbReference>
<evidence type="ECO:0000256" key="5">
    <source>
        <dbReference type="ARBA" id="ARBA00022989"/>
    </source>
</evidence>
<keyword evidence="2 8" id="KW-0812">Transmembrane</keyword>
<evidence type="ECO:0000313" key="10">
    <source>
        <dbReference type="Proteomes" id="UP001306508"/>
    </source>
</evidence>
<dbReference type="GO" id="GO:0005789">
    <property type="term" value="C:endoplasmic reticulum membrane"/>
    <property type="evidence" value="ECO:0007669"/>
    <property type="project" value="UniProtKB-SubCell"/>
</dbReference>
<comment type="caution">
    <text evidence="9">The sequence shown here is derived from an EMBL/GenBank/DDBJ whole genome shotgun (WGS) entry which is preliminary data.</text>
</comment>
<evidence type="ECO:0000313" key="9">
    <source>
        <dbReference type="EMBL" id="KAK5781232.1"/>
    </source>
</evidence>
<dbReference type="Pfam" id="PF10261">
    <property type="entry name" value="FIT"/>
    <property type="match status" value="1"/>
</dbReference>
<evidence type="ECO:0000256" key="7">
    <source>
        <dbReference type="ARBA" id="ARBA00023136"/>
    </source>
</evidence>
<feature type="transmembrane region" description="Helical" evidence="8">
    <location>
        <begin position="12"/>
        <end position="33"/>
    </location>
</feature>
<dbReference type="EMBL" id="JAWIZZ010000038">
    <property type="protein sequence ID" value="KAK5781232.1"/>
    <property type="molecule type" value="Genomic_DNA"/>
</dbReference>
<proteinExistence type="predicted"/>
<dbReference type="GO" id="GO:0008654">
    <property type="term" value="P:phospholipid biosynthetic process"/>
    <property type="evidence" value="ECO:0007669"/>
    <property type="project" value="TreeGrafter"/>
</dbReference>
<dbReference type="PANTHER" id="PTHR23129">
    <property type="entry name" value="ACYL-COENZYME A DIPHOSPHATASE FITM2"/>
    <property type="match status" value="1"/>
</dbReference>
<name>A0AAN8A7P7_9SACH</name>
<accession>A0AAN8A7P7</accession>
<organism evidence="9 10">
    <name type="scientific">Arxiozyma heterogenica</name>
    <dbReference type="NCBI Taxonomy" id="278026"/>
    <lineage>
        <taxon>Eukaryota</taxon>
        <taxon>Fungi</taxon>
        <taxon>Dikarya</taxon>
        <taxon>Ascomycota</taxon>
        <taxon>Saccharomycotina</taxon>
        <taxon>Saccharomycetes</taxon>
        <taxon>Saccharomycetales</taxon>
        <taxon>Saccharomycetaceae</taxon>
        <taxon>Arxiozyma</taxon>
    </lineage>
</organism>
<evidence type="ECO:0000256" key="8">
    <source>
        <dbReference type="SAM" id="Phobius"/>
    </source>
</evidence>
<reference evidence="10" key="1">
    <citation type="submission" date="2023-07" db="EMBL/GenBank/DDBJ databases">
        <title>A draft genome of Kazachstania heterogenica Y-27499.</title>
        <authorList>
            <person name="Donic C."/>
            <person name="Kralova J.S."/>
            <person name="Fidel L."/>
            <person name="Ben-Dor S."/>
            <person name="Jung S."/>
        </authorList>
    </citation>
    <scope>NUCLEOTIDE SEQUENCE [LARGE SCALE GENOMIC DNA]</scope>
    <source>
        <strain evidence="10">Y27499</strain>
    </source>
</reference>
<evidence type="ECO:0000256" key="1">
    <source>
        <dbReference type="ARBA" id="ARBA00004477"/>
    </source>
</evidence>
<evidence type="ECO:0000256" key="4">
    <source>
        <dbReference type="ARBA" id="ARBA00022824"/>
    </source>
</evidence>
<dbReference type="AlphaFoldDB" id="A0AAN8A7P7"/>
<keyword evidence="3" id="KW-0378">Hydrolase</keyword>
<feature type="transmembrane region" description="Helical" evidence="8">
    <location>
        <begin position="53"/>
        <end position="70"/>
    </location>
</feature>
<keyword evidence="10" id="KW-1185">Reference proteome</keyword>
<comment type="subcellular location">
    <subcellularLocation>
        <location evidence="1">Endoplasmic reticulum membrane</location>
        <topology evidence="1">Multi-pass membrane protein</topology>
    </subcellularLocation>
</comment>
<dbReference type="InterPro" id="IPR019388">
    <property type="entry name" value="FIT"/>
</dbReference>
<dbReference type="Proteomes" id="UP001306508">
    <property type="component" value="Unassembled WGS sequence"/>
</dbReference>
<keyword evidence="6" id="KW-0443">Lipid metabolism</keyword>
<feature type="transmembrane region" description="Helical" evidence="8">
    <location>
        <begin position="237"/>
        <end position="259"/>
    </location>
</feature>
<sequence length="337" mass="39952">MTRDYKHIYKWLTLLLCPSLIAFGYLLSLTKYTRLFIEINKDGFVNVFFVKNGWFWTTMILFWCCYRYRINKKKNKSILRRYIILTLWWYIFTQPIKWLNWPPIMDSIFLLTGGDCKFNIWDLDGNLDITFHNNNTKRVNRSFHILNKVLTQLVENYSKDSNINNKDTKKNESYLLESLNCIRNGGSHSKNQSLHCDSRVNQIIKNAISKEVKLNTSLMCRQYGGYWNGGHDPSGHIFLLTLMIMLLLGELPNMLNFAWSKFCQMNLDKKEIHNETNEQKNKGNAKEKIKEKIKENNKNPISVLKQIGNFIIFAFHYLIWEQPYKEQSQGLTESLKK</sequence>
<evidence type="ECO:0000256" key="2">
    <source>
        <dbReference type="ARBA" id="ARBA00022692"/>
    </source>
</evidence>
<feature type="transmembrane region" description="Helical" evidence="8">
    <location>
        <begin position="82"/>
        <end position="101"/>
    </location>
</feature>
<protein>
    <submittedName>
        <fullName evidence="9">Uncharacterized protein</fullName>
    </submittedName>
</protein>
<keyword evidence="4" id="KW-0256">Endoplasmic reticulum</keyword>
<gene>
    <name evidence="9" type="ORF">RI543_001632</name>
</gene>
<evidence type="ECO:0000256" key="6">
    <source>
        <dbReference type="ARBA" id="ARBA00023098"/>
    </source>
</evidence>
<keyword evidence="5 8" id="KW-1133">Transmembrane helix</keyword>
<dbReference type="GO" id="GO:0010945">
    <property type="term" value="F:coenzyme A diphosphatase activity"/>
    <property type="evidence" value="ECO:0007669"/>
    <property type="project" value="InterPro"/>
</dbReference>
<dbReference type="GO" id="GO:0034389">
    <property type="term" value="P:lipid droplet organization"/>
    <property type="evidence" value="ECO:0007669"/>
    <property type="project" value="TreeGrafter"/>
</dbReference>
<keyword evidence="7 8" id="KW-0472">Membrane</keyword>